<organism evidence="6 7">
    <name type="scientific">Vanilla planifolia</name>
    <name type="common">Vanilla</name>
    <dbReference type="NCBI Taxonomy" id="51239"/>
    <lineage>
        <taxon>Eukaryota</taxon>
        <taxon>Viridiplantae</taxon>
        <taxon>Streptophyta</taxon>
        <taxon>Embryophyta</taxon>
        <taxon>Tracheophyta</taxon>
        <taxon>Spermatophyta</taxon>
        <taxon>Magnoliopsida</taxon>
        <taxon>Liliopsida</taxon>
        <taxon>Asparagales</taxon>
        <taxon>Orchidaceae</taxon>
        <taxon>Vanilloideae</taxon>
        <taxon>Vanilleae</taxon>
        <taxon>Vanilla</taxon>
    </lineage>
</organism>
<dbReference type="GO" id="GO:0008270">
    <property type="term" value="F:zinc ion binding"/>
    <property type="evidence" value="ECO:0007669"/>
    <property type="project" value="UniProtKB-KW"/>
</dbReference>
<dbReference type="PROSITE" id="PS50089">
    <property type="entry name" value="ZF_RING_2"/>
    <property type="match status" value="1"/>
</dbReference>
<dbReference type="Gene3D" id="3.30.40.10">
    <property type="entry name" value="Zinc/RING finger domain, C3HC4 (zinc finger)"/>
    <property type="match status" value="1"/>
</dbReference>
<comment type="caution">
    <text evidence="6">The sequence shown here is derived from an EMBL/GenBank/DDBJ whole genome shotgun (WGS) entry which is preliminary data.</text>
</comment>
<dbReference type="SUPFAM" id="SSF57850">
    <property type="entry name" value="RING/U-box"/>
    <property type="match status" value="1"/>
</dbReference>
<dbReference type="EMBL" id="JADCNM010000014">
    <property type="protein sequence ID" value="KAG0453969.1"/>
    <property type="molecule type" value="Genomic_DNA"/>
</dbReference>
<name>A0A835U8U8_VANPL</name>
<evidence type="ECO:0000256" key="2">
    <source>
        <dbReference type="ARBA" id="ARBA00022771"/>
    </source>
</evidence>
<keyword evidence="2 4" id="KW-0863">Zinc-finger</keyword>
<keyword evidence="3" id="KW-0862">Zinc</keyword>
<dbReference type="PANTHER" id="PTHR47692:SF2">
    <property type="entry name" value="ZINC FINGER RING-TYPE DOMAIN CONTAINING PROTEIN"/>
    <property type="match status" value="1"/>
</dbReference>
<evidence type="ECO:0000256" key="1">
    <source>
        <dbReference type="ARBA" id="ARBA00022723"/>
    </source>
</evidence>
<gene>
    <name evidence="6" type="ORF">HPP92_025273</name>
</gene>
<dbReference type="PROSITE" id="PS00518">
    <property type="entry name" value="ZF_RING_1"/>
    <property type="match status" value="1"/>
</dbReference>
<dbReference type="OrthoDB" id="21204at2759"/>
<evidence type="ECO:0000256" key="4">
    <source>
        <dbReference type="PROSITE-ProRule" id="PRU00175"/>
    </source>
</evidence>
<dbReference type="Pfam" id="PF00097">
    <property type="entry name" value="zf-C3HC4"/>
    <property type="match status" value="1"/>
</dbReference>
<dbReference type="InterPro" id="IPR001841">
    <property type="entry name" value="Znf_RING"/>
</dbReference>
<dbReference type="AlphaFoldDB" id="A0A835U8U8"/>
<dbReference type="InterPro" id="IPR017907">
    <property type="entry name" value="Znf_RING_CS"/>
</dbReference>
<dbReference type="InterPro" id="IPR013083">
    <property type="entry name" value="Znf_RING/FYVE/PHD"/>
</dbReference>
<dbReference type="SMART" id="SM00184">
    <property type="entry name" value="RING"/>
    <property type="match status" value="1"/>
</dbReference>
<evidence type="ECO:0000313" key="6">
    <source>
        <dbReference type="EMBL" id="KAG0453969.1"/>
    </source>
</evidence>
<sequence>MNASEAGRSKAERCPICLDPPKEEAYLDRCFHSFCCECIVQWSKFIKEKLSPSISSIKCPLCKVENLSIIHSFDGKSFQRYYVNGDTQTSFLTSDHWLRSQCYNIDIGSLFNVEHYWKYHRYRQKNLWLQTWLRREIQTLTQEEDVGIIVHHLDGVIQAIFRRNDDYYLKITPEERRKEFRALLSDAACPFLDGRTARFIDELELFLASGLNIEAYDRVYMHHLEMSTSHEESGQNNGAD</sequence>
<dbReference type="Proteomes" id="UP000639772">
    <property type="component" value="Unassembled WGS sequence"/>
</dbReference>
<protein>
    <recommendedName>
        <fullName evidence="5">RING-type domain-containing protein</fullName>
    </recommendedName>
</protein>
<evidence type="ECO:0000259" key="5">
    <source>
        <dbReference type="PROSITE" id="PS50089"/>
    </source>
</evidence>
<reference evidence="6 7" key="1">
    <citation type="journal article" date="2020" name="Nat. Food">
        <title>A phased Vanilla planifolia genome enables genetic improvement of flavour and production.</title>
        <authorList>
            <person name="Hasing T."/>
            <person name="Tang H."/>
            <person name="Brym M."/>
            <person name="Khazi F."/>
            <person name="Huang T."/>
            <person name="Chambers A.H."/>
        </authorList>
    </citation>
    <scope>NUCLEOTIDE SEQUENCE [LARGE SCALE GENOMIC DNA]</scope>
    <source>
        <tissue evidence="6">Leaf</tissue>
    </source>
</reference>
<proteinExistence type="predicted"/>
<accession>A0A835U8U8</accession>
<keyword evidence="1" id="KW-0479">Metal-binding</keyword>
<feature type="domain" description="RING-type" evidence="5">
    <location>
        <begin position="14"/>
        <end position="63"/>
    </location>
</feature>
<dbReference type="InterPro" id="IPR018957">
    <property type="entry name" value="Znf_C3HC4_RING-type"/>
</dbReference>
<evidence type="ECO:0000256" key="3">
    <source>
        <dbReference type="ARBA" id="ARBA00022833"/>
    </source>
</evidence>
<evidence type="ECO:0000313" key="7">
    <source>
        <dbReference type="Proteomes" id="UP000639772"/>
    </source>
</evidence>
<dbReference type="PANTHER" id="PTHR47692">
    <property type="entry name" value="RING/U-BOX SUPERFAMILY PROTEIN"/>
    <property type="match status" value="1"/>
</dbReference>